<keyword evidence="2" id="KW-0479">Metal-binding</keyword>
<dbReference type="InterPro" id="IPR029039">
    <property type="entry name" value="Flavoprotein-like_sf"/>
</dbReference>
<organism evidence="7 8">
    <name type="scientific">Sanguibacteroides justesenii</name>
    <dbReference type="NCBI Taxonomy" id="1547597"/>
    <lineage>
        <taxon>Bacteria</taxon>
        <taxon>Pseudomonadati</taxon>
        <taxon>Bacteroidota</taxon>
        <taxon>Bacteroidia</taxon>
        <taxon>Bacteroidales</taxon>
        <taxon>Porphyromonadaceae</taxon>
        <taxon>Sanguibacteroides</taxon>
    </lineage>
</organism>
<dbReference type="InterPro" id="IPR017900">
    <property type="entry name" value="4Fe4S_Fe_S_CS"/>
</dbReference>
<dbReference type="GO" id="GO:0051539">
    <property type="term" value="F:4 iron, 4 sulfur cluster binding"/>
    <property type="evidence" value="ECO:0007669"/>
    <property type="project" value="UniProtKB-KW"/>
</dbReference>
<proteinExistence type="predicted"/>
<dbReference type="Pfam" id="PF00037">
    <property type="entry name" value="Fer4"/>
    <property type="match status" value="1"/>
</dbReference>
<dbReference type="Gene3D" id="3.30.70.20">
    <property type="match status" value="1"/>
</dbReference>
<dbReference type="EMBL" id="JPIU01000012">
    <property type="protein sequence ID" value="KIO47617.1"/>
    <property type="molecule type" value="Genomic_DNA"/>
</dbReference>
<dbReference type="InterPro" id="IPR050572">
    <property type="entry name" value="Fe-S_Ferredoxin"/>
</dbReference>
<protein>
    <submittedName>
        <fullName evidence="7">Ferredoxin</fullName>
    </submittedName>
</protein>
<keyword evidence="4" id="KW-0411">Iron-sulfur</keyword>
<evidence type="ECO:0000256" key="3">
    <source>
        <dbReference type="ARBA" id="ARBA00023004"/>
    </source>
</evidence>
<feature type="domain" description="4Fe-4S ferredoxin-type" evidence="6">
    <location>
        <begin position="217"/>
        <end position="241"/>
    </location>
</feature>
<keyword evidence="1" id="KW-0004">4Fe-4S</keyword>
<dbReference type="PROSITE" id="PS50902">
    <property type="entry name" value="FLAVODOXIN_LIKE"/>
    <property type="match status" value="1"/>
</dbReference>
<dbReference type="PROSITE" id="PS51379">
    <property type="entry name" value="4FE4S_FER_2"/>
    <property type="match status" value="2"/>
</dbReference>
<dbReference type="SUPFAM" id="SSF52218">
    <property type="entry name" value="Flavoproteins"/>
    <property type="match status" value="1"/>
</dbReference>
<accession>A0A0C3NMZ4</accession>
<dbReference type="OrthoDB" id="9798098at2"/>
<evidence type="ECO:0000259" key="6">
    <source>
        <dbReference type="PROSITE" id="PS51379"/>
    </source>
</evidence>
<dbReference type="AlphaFoldDB" id="A0A0C3NMZ4"/>
<evidence type="ECO:0000256" key="2">
    <source>
        <dbReference type="ARBA" id="ARBA00022723"/>
    </source>
</evidence>
<dbReference type="SUPFAM" id="SSF54862">
    <property type="entry name" value="4Fe-4S ferredoxins"/>
    <property type="match status" value="1"/>
</dbReference>
<feature type="domain" description="4Fe-4S ferredoxin-type" evidence="6">
    <location>
        <begin position="184"/>
        <end position="213"/>
    </location>
</feature>
<dbReference type="Proteomes" id="UP000031980">
    <property type="component" value="Unassembled WGS sequence"/>
</dbReference>
<feature type="domain" description="Flavodoxin-like" evidence="5">
    <location>
        <begin position="6"/>
        <end position="152"/>
    </location>
</feature>
<dbReference type="PROSITE" id="PS00198">
    <property type="entry name" value="4FE4S_FER_1"/>
    <property type="match status" value="1"/>
</dbReference>
<evidence type="ECO:0000313" key="7">
    <source>
        <dbReference type="EMBL" id="KIO47617.1"/>
    </source>
</evidence>
<evidence type="ECO:0000256" key="1">
    <source>
        <dbReference type="ARBA" id="ARBA00022485"/>
    </source>
</evidence>
<evidence type="ECO:0000259" key="5">
    <source>
        <dbReference type="PROSITE" id="PS50902"/>
    </source>
</evidence>
<evidence type="ECO:0000256" key="4">
    <source>
        <dbReference type="ARBA" id="ARBA00023014"/>
    </source>
</evidence>
<gene>
    <name evidence="7" type="ORF">BA92_00185</name>
</gene>
<dbReference type="Gene3D" id="3.40.50.360">
    <property type="match status" value="1"/>
</dbReference>
<keyword evidence="3" id="KW-0408">Iron</keyword>
<dbReference type="PANTHER" id="PTHR43687">
    <property type="entry name" value="ADENYLYLSULFATE REDUCTASE, BETA SUBUNIT"/>
    <property type="match status" value="1"/>
</dbReference>
<comment type="caution">
    <text evidence="7">The sequence shown here is derived from an EMBL/GenBank/DDBJ whole genome shotgun (WGS) entry which is preliminary data.</text>
</comment>
<dbReference type="InterPro" id="IPR008254">
    <property type="entry name" value="Flavodoxin/NO_synth"/>
</dbReference>
<dbReference type="GO" id="GO:0010181">
    <property type="term" value="F:FMN binding"/>
    <property type="evidence" value="ECO:0007669"/>
    <property type="project" value="InterPro"/>
</dbReference>
<dbReference type="PANTHER" id="PTHR43687:SF1">
    <property type="entry name" value="FERREDOXIN III"/>
    <property type="match status" value="1"/>
</dbReference>
<keyword evidence="8" id="KW-1185">Reference proteome</keyword>
<dbReference type="GO" id="GO:0046872">
    <property type="term" value="F:metal ion binding"/>
    <property type="evidence" value="ECO:0007669"/>
    <property type="project" value="UniProtKB-KW"/>
</dbReference>
<sequence length="262" mass="28959">MKFNTIQLIYFSPTHTSREVARAIAKGIQLPIGKEIDLTPASNATSIEAENTLTIIAVPTYAGRVAQTALDRLKIIKAHQSPAIIAVLYGNRDYEDALIELRDTVNELGFIPISGGAFIGEHSYSTSTMPTAPGRPDPSDLQIAKTLGRKSVEQLHIYGSTSDIPLLEVKGNIPYKEKKPKTPASPKTLKDLCTRCGFCVEICPVEAIQLKDEIISNDETCIKCCACVKQCPSQARIFNTPFTEFLFRNFHDRKEPEIFMAE</sequence>
<dbReference type="RefSeq" id="WP_041504638.1">
    <property type="nucleotide sequence ID" value="NZ_JPIU01000012.1"/>
</dbReference>
<reference evidence="7 8" key="1">
    <citation type="submission" date="2014-07" db="EMBL/GenBank/DDBJ databases">
        <title>Porphyromonadaceae bacterium OUH 308042 = ATCC BAA-2681 = DSM 28342 draft genome.</title>
        <authorList>
            <person name="Sydenham T.V."/>
            <person name="Hasman H."/>
            <person name="Justensen U.S."/>
        </authorList>
    </citation>
    <scope>NUCLEOTIDE SEQUENCE [LARGE SCALE GENOMIC DNA]</scope>
    <source>
        <strain evidence="7 8">OUH 308042</strain>
    </source>
</reference>
<name>A0A0C3NMZ4_9PORP</name>
<dbReference type="InterPro" id="IPR017896">
    <property type="entry name" value="4Fe4S_Fe-S-bd"/>
</dbReference>
<evidence type="ECO:0000313" key="8">
    <source>
        <dbReference type="Proteomes" id="UP000031980"/>
    </source>
</evidence>